<gene>
    <name evidence="2" type="ORF">Osc7112_6687</name>
</gene>
<sequence>MPTKKTQLPASQEPVTSSESTANTPNTSLLDVICAQLLATSERGIEALTALKAQLKAQYDTPETPETDSIVQQAWQHMNPDQRALISNRCEAHRGRTKSLHLLTVELEDLDKLIDNIEGEEITPELEVAVQQLLEQRGSTYEQWLSKVDNYCAAITNRHALSQQRKSEAERLSKLAATDSKRVDWMKAQLQKCLKSQGVKKLSLHRFHLTISNNGGVLPLKLPCEVNQLPPQFQRIEVSPDNSVIRQALEAGDIEAQEVAQFGGRETHLRVL</sequence>
<dbReference type="InterPro" id="IPR008840">
    <property type="entry name" value="Sipho_Gp157"/>
</dbReference>
<dbReference type="Pfam" id="PF05565">
    <property type="entry name" value="Sipho_Gp157"/>
    <property type="match status" value="1"/>
</dbReference>
<reference evidence="2 3" key="1">
    <citation type="submission" date="2012-05" db="EMBL/GenBank/DDBJ databases">
        <title>Finished plasmid 2 of genome of Oscillatoria sp. PCC 7112.</title>
        <authorList>
            <consortium name="US DOE Joint Genome Institute"/>
            <person name="Gugger M."/>
            <person name="Coursin T."/>
            <person name="Rippka R."/>
            <person name="Tandeau De Marsac N."/>
            <person name="Huntemann M."/>
            <person name="Wei C.-L."/>
            <person name="Han J."/>
            <person name="Detter J.C."/>
            <person name="Han C."/>
            <person name="Tapia R."/>
            <person name="Davenport K."/>
            <person name="Daligault H."/>
            <person name="Erkkila T."/>
            <person name="Gu W."/>
            <person name="Munk A.C.C."/>
            <person name="Teshima H."/>
            <person name="Xu Y."/>
            <person name="Chain P."/>
            <person name="Chen A."/>
            <person name="Krypides N."/>
            <person name="Mavromatis K."/>
            <person name="Markowitz V."/>
            <person name="Szeto E."/>
            <person name="Ivanova N."/>
            <person name="Mikhailova N."/>
            <person name="Ovchinnikova G."/>
            <person name="Pagani I."/>
            <person name="Pati A."/>
            <person name="Goodwin L."/>
            <person name="Peters L."/>
            <person name="Pitluck S."/>
            <person name="Woyke T."/>
            <person name="Kerfeld C."/>
        </authorList>
    </citation>
    <scope>NUCLEOTIDE SEQUENCE [LARGE SCALE GENOMIC DNA]</scope>
    <source>
        <strain evidence="2 3">PCC 7112</strain>
        <plasmid evidence="2 3">pOSC7112.02</plasmid>
    </source>
</reference>
<evidence type="ECO:0000313" key="2">
    <source>
        <dbReference type="EMBL" id="AFZ10792.1"/>
    </source>
</evidence>
<dbReference type="OrthoDB" id="40198at1150"/>
<dbReference type="AlphaFoldDB" id="K9VTH6"/>
<evidence type="ECO:0000313" key="3">
    <source>
        <dbReference type="Proteomes" id="UP000010478"/>
    </source>
</evidence>
<proteinExistence type="predicted"/>
<keyword evidence="3" id="KW-1185">Reference proteome</keyword>
<accession>K9VTH6</accession>
<feature type="region of interest" description="Disordered" evidence="1">
    <location>
        <begin position="1"/>
        <end position="25"/>
    </location>
</feature>
<dbReference type="HOGENOM" id="CLU_1022480_0_0_3"/>
<organism evidence="2 3">
    <name type="scientific">Phormidium nigroviride PCC 7112</name>
    <dbReference type="NCBI Taxonomy" id="179408"/>
    <lineage>
        <taxon>Bacteria</taxon>
        <taxon>Bacillati</taxon>
        <taxon>Cyanobacteriota</taxon>
        <taxon>Cyanophyceae</taxon>
        <taxon>Oscillatoriophycideae</taxon>
        <taxon>Oscillatoriales</taxon>
        <taxon>Oscillatoriaceae</taxon>
        <taxon>Phormidium</taxon>
    </lineage>
</organism>
<evidence type="ECO:0008006" key="4">
    <source>
        <dbReference type="Google" id="ProtNLM"/>
    </source>
</evidence>
<protein>
    <recommendedName>
        <fullName evidence="4">Siphovirus Gp157 family protein</fullName>
    </recommendedName>
</protein>
<geneLocation type="plasmid" evidence="2 3">
    <name>pOSC7112.02</name>
</geneLocation>
<dbReference type="Proteomes" id="UP000010478">
    <property type="component" value="Plasmid pOSC7112.02"/>
</dbReference>
<keyword evidence="2" id="KW-0614">Plasmid</keyword>
<evidence type="ECO:0000256" key="1">
    <source>
        <dbReference type="SAM" id="MobiDB-lite"/>
    </source>
</evidence>
<dbReference type="EMBL" id="CP003616">
    <property type="protein sequence ID" value="AFZ10792.1"/>
    <property type="molecule type" value="Genomic_DNA"/>
</dbReference>
<dbReference type="KEGG" id="oni:Osc7112_6687"/>
<name>K9VTH6_9CYAN</name>
<dbReference type="RefSeq" id="WP_015179759.1">
    <property type="nucleotide sequence ID" value="NC_019730.1"/>
</dbReference>